<feature type="signal peptide" evidence="1">
    <location>
        <begin position="1"/>
        <end position="23"/>
    </location>
</feature>
<accession>A0ABS9V6I2</accession>
<evidence type="ECO:0000313" key="2">
    <source>
        <dbReference type="EMBL" id="MCH7412023.1"/>
    </source>
</evidence>
<dbReference type="Proteomes" id="UP001165430">
    <property type="component" value="Unassembled WGS sequence"/>
</dbReference>
<dbReference type="EMBL" id="JAKZGO010000001">
    <property type="protein sequence ID" value="MCH7412023.1"/>
    <property type="molecule type" value="Genomic_DNA"/>
</dbReference>
<evidence type="ECO:0000313" key="3">
    <source>
        <dbReference type="Proteomes" id="UP001165430"/>
    </source>
</evidence>
<evidence type="ECO:0008006" key="4">
    <source>
        <dbReference type="Google" id="ProtNLM"/>
    </source>
</evidence>
<feature type="chain" id="PRO_5045366009" description="DUF4402 domain-containing protein" evidence="1">
    <location>
        <begin position="24"/>
        <end position="193"/>
    </location>
</feature>
<reference evidence="2" key="1">
    <citation type="submission" date="2022-03" db="EMBL/GenBank/DDBJ databases">
        <title>De novo assembled genomes of Belliella spp. (Cyclobacteriaceae) strains.</title>
        <authorList>
            <person name="Szabo A."/>
            <person name="Korponai K."/>
            <person name="Felfoldi T."/>
        </authorList>
    </citation>
    <scope>NUCLEOTIDE SEQUENCE</scope>
    <source>
        <strain evidence="2">DSM 111903</strain>
    </source>
</reference>
<proteinExistence type="predicted"/>
<gene>
    <name evidence="2" type="ORF">MM213_00895</name>
</gene>
<keyword evidence="3" id="KW-1185">Reference proteome</keyword>
<protein>
    <recommendedName>
        <fullName evidence="4">DUF4402 domain-containing protein</fullName>
    </recommendedName>
</protein>
<dbReference type="RefSeq" id="WP_241409415.1">
    <property type="nucleotide sequence ID" value="NZ_JAKZGO010000001.1"/>
</dbReference>
<keyword evidence="1" id="KW-0732">Signal</keyword>
<organism evidence="2 3">
    <name type="scientific">Belliella alkalica</name>
    <dbReference type="NCBI Taxonomy" id="1730871"/>
    <lineage>
        <taxon>Bacteria</taxon>
        <taxon>Pseudomonadati</taxon>
        <taxon>Bacteroidota</taxon>
        <taxon>Cytophagia</taxon>
        <taxon>Cytophagales</taxon>
        <taxon>Cyclobacteriaceae</taxon>
        <taxon>Belliella</taxon>
    </lineage>
</organism>
<evidence type="ECO:0000256" key="1">
    <source>
        <dbReference type="SAM" id="SignalP"/>
    </source>
</evidence>
<comment type="caution">
    <text evidence="2">The sequence shown here is derived from an EMBL/GenBank/DDBJ whole genome shotgun (WGS) entry which is preliminary data.</text>
</comment>
<sequence>MKTTIKTFIAAILTIGFGSFAIAQSASISANATVISEIAVANVNNLSFGTVVTGQTKSINSFGDVSVSNGPALGTTNRGEFTVAASAGSDVRLSFTLPNNLTGPGAAVLPIAFTWEEGDFMTFEEYGIRVITRSDAFSFVVDNTFSFPGNSFPTFEAIPGTNSVRVFIGGRVDATSATAGSYTGTITLNATYN</sequence>
<name>A0ABS9V6I2_9BACT</name>